<evidence type="ECO:0000256" key="4">
    <source>
        <dbReference type="ARBA" id="ARBA00023163"/>
    </source>
</evidence>
<feature type="compositionally biased region" description="Low complexity" evidence="6">
    <location>
        <begin position="272"/>
        <end position="293"/>
    </location>
</feature>
<feature type="region of interest" description="Disordered" evidence="6">
    <location>
        <begin position="1"/>
        <end position="38"/>
    </location>
</feature>
<dbReference type="PANTHER" id="PTHR31312">
    <property type="entry name" value="TRANSCRIPTION ACTIVATOR GLK1"/>
    <property type="match status" value="1"/>
</dbReference>
<feature type="compositionally biased region" description="Basic and acidic residues" evidence="6">
    <location>
        <begin position="188"/>
        <end position="198"/>
    </location>
</feature>
<protein>
    <recommendedName>
        <fullName evidence="7">HTH myb-type domain-containing protein</fullName>
    </recommendedName>
</protein>
<feature type="region of interest" description="Disordered" evidence="6">
    <location>
        <begin position="272"/>
        <end position="317"/>
    </location>
</feature>
<keyword evidence="3" id="KW-0238">DNA-binding</keyword>
<evidence type="ECO:0000256" key="6">
    <source>
        <dbReference type="SAM" id="MobiDB-lite"/>
    </source>
</evidence>
<comment type="caution">
    <text evidence="8">The sequence shown here is derived from an EMBL/GenBank/DDBJ whole genome shotgun (WGS) entry which is preliminary data.</text>
</comment>
<dbReference type="GO" id="GO:0000976">
    <property type="term" value="F:transcription cis-regulatory region binding"/>
    <property type="evidence" value="ECO:0007669"/>
    <property type="project" value="TreeGrafter"/>
</dbReference>
<keyword evidence="9" id="KW-1185">Reference proteome</keyword>
<dbReference type="InterPro" id="IPR017930">
    <property type="entry name" value="Myb_dom"/>
</dbReference>
<evidence type="ECO:0000256" key="5">
    <source>
        <dbReference type="ARBA" id="ARBA00023242"/>
    </source>
</evidence>
<evidence type="ECO:0000256" key="2">
    <source>
        <dbReference type="ARBA" id="ARBA00023015"/>
    </source>
</evidence>
<evidence type="ECO:0000313" key="9">
    <source>
        <dbReference type="Proteomes" id="UP001431209"/>
    </source>
</evidence>
<dbReference type="AlphaFoldDB" id="A0AAW2Z020"/>
<reference evidence="8 9" key="1">
    <citation type="submission" date="2024-03" db="EMBL/GenBank/DDBJ databases">
        <title>The Acrasis kona genome and developmental transcriptomes reveal deep origins of eukaryotic multicellular pathways.</title>
        <authorList>
            <person name="Sheikh S."/>
            <person name="Fu C.-J."/>
            <person name="Brown M.W."/>
            <person name="Baldauf S.L."/>
        </authorList>
    </citation>
    <scope>NUCLEOTIDE SEQUENCE [LARGE SCALE GENOMIC DNA]</scope>
    <source>
        <strain evidence="8 9">ATCC MYA-3509</strain>
    </source>
</reference>
<feature type="compositionally biased region" description="Polar residues" evidence="6">
    <location>
        <begin position="308"/>
        <end position="317"/>
    </location>
</feature>
<feature type="compositionally biased region" description="Polar residues" evidence="6">
    <location>
        <begin position="24"/>
        <end position="35"/>
    </location>
</feature>
<evidence type="ECO:0000313" key="8">
    <source>
        <dbReference type="EMBL" id="KAL0482340.1"/>
    </source>
</evidence>
<dbReference type="Proteomes" id="UP001431209">
    <property type="component" value="Unassembled WGS sequence"/>
</dbReference>
<comment type="subcellular location">
    <subcellularLocation>
        <location evidence="1">Nucleus</location>
    </subcellularLocation>
</comment>
<organism evidence="8 9">
    <name type="scientific">Acrasis kona</name>
    <dbReference type="NCBI Taxonomy" id="1008807"/>
    <lineage>
        <taxon>Eukaryota</taxon>
        <taxon>Discoba</taxon>
        <taxon>Heterolobosea</taxon>
        <taxon>Tetramitia</taxon>
        <taxon>Eutetramitia</taxon>
        <taxon>Acrasidae</taxon>
        <taxon>Acrasis</taxon>
    </lineage>
</organism>
<evidence type="ECO:0000256" key="3">
    <source>
        <dbReference type="ARBA" id="ARBA00023125"/>
    </source>
</evidence>
<feature type="domain" description="HTH myb-type" evidence="7">
    <location>
        <begin position="36"/>
        <end position="86"/>
    </location>
</feature>
<evidence type="ECO:0000259" key="7">
    <source>
        <dbReference type="PROSITE" id="PS51294"/>
    </source>
</evidence>
<dbReference type="EMBL" id="JAOPGA020000840">
    <property type="protein sequence ID" value="KAL0482340.1"/>
    <property type="molecule type" value="Genomic_DNA"/>
</dbReference>
<dbReference type="InterPro" id="IPR044825">
    <property type="entry name" value="GLK1/2-like"/>
</dbReference>
<dbReference type="GO" id="GO:0045893">
    <property type="term" value="P:positive regulation of DNA-templated transcription"/>
    <property type="evidence" value="ECO:0007669"/>
    <property type="project" value="InterPro"/>
</dbReference>
<accession>A0AAW2Z020</accession>
<dbReference type="Pfam" id="PF00249">
    <property type="entry name" value="Myb_DNA-binding"/>
    <property type="match status" value="1"/>
</dbReference>
<sequence>MPHSNPNNLDVKATTVANPKKPRPSSQNSSGSANNKRLKWTPQLHELFVRAVEQVGMKIILNLMNQSVLTKNHVKSHLQKYREALKKGKIVMDEQGRFTNNAQMFNDCDSDDQNSISDQYNNVDLNQTQEEDEIKQLRLQQKKQQLQLQKQQQKQQQLLQQQQQQQKQLLQQKQEQQQLLLDQKMEQERLEQRRKEQESEQSEDSNNDQELNDTFLAILKNVAAYDRDVLLQLVQTMKDLSNQDHCSAMLRGFNIGVCVGVKFGHLLNQNTTSPTTTNSTNSSPSDGSVDSGSRTSEEIVMRTDSEKSPPSMSPASV</sequence>
<dbReference type="PROSITE" id="PS51294">
    <property type="entry name" value="HTH_MYB"/>
    <property type="match status" value="1"/>
</dbReference>
<dbReference type="InterPro" id="IPR006447">
    <property type="entry name" value="Myb_dom_plants"/>
</dbReference>
<gene>
    <name evidence="8" type="ORF">AKO1_012979</name>
</gene>
<keyword evidence="5" id="KW-0539">Nucleus</keyword>
<dbReference type="SUPFAM" id="SSF46689">
    <property type="entry name" value="Homeodomain-like"/>
    <property type="match status" value="1"/>
</dbReference>
<keyword evidence="4" id="KW-0804">Transcription</keyword>
<keyword evidence="2" id="KW-0805">Transcription regulation</keyword>
<dbReference type="PANTHER" id="PTHR31312:SF1">
    <property type="entry name" value="TRANSCRIPTION ACTIVATOR GLK1"/>
    <property type="match status" value="1"/>
</dbReference>
<dbReference type="NCBIfam" id="TIGR01557">
    <property type="entry name" value="myb_SHAQKYF"/>
    <property type="match status" value="1"/>
</dbReference>
<dbReference type="InterPro" id="IPR009057">
    <property type="entry name" value="Homeodomain-like_sf"/>
</dbReference>
<feature type="region of interest" description="Disordered" evidence="6">
    <location>
        <begin position="188"/>
        <end position="209"/>
    </location>
</feature>
<dbReference type="GO" id="GO:0003700">
    <property type="term" value="F:DNA-binding transcription factor activity"/>
    <property type="evidence" value="ECO:0007669"/>
    <property type="project" value="InterPro"/>
</dbReference>
<dbReference type="Gene3D" id="1.10.10.60">
    <property type="entry name" value="Homeodomain-like"/>
    <property type="match status" value="1"/>
</dbReference>
<proteinExistence type="predicted"/>
<feature type="compositionally biased region" description="Acidic residues" evidence="6">
    <location>
        <begin position="199"/>
        <end position="209"/>
    </location>
</feature>
<dbReference type="GO" id="GO:0005634">
    <property type="term" value="C:nucleus"/>
    <property type="evidence" value="ECO:0007669"/>
    <property type="project" value="UniProtKB-SubCell"/>
</dbReference>
<evidence type="ECO:0000256" key="1">
    <source>
        <dbReference type="ARBA" id="ARBA00004123"/>
    </source>
</evidence>
<feature type="compositionally biased region" description="Basic and acidic residues" evidence="6">
    <location>
        <begin position="295"/>
        <end position="307"/>
    </location>
</feature>
<dbReference type="InterPro" id="IPR001005">
    <property type="entry name" value="SANT/Myb"/>
</dbReference>
<name>A0AAW2Z020_9EUKA</name>